<protein>
    <submittedName>
        <fullName evidence="3">(pine wood nematode) hypothetical protein</fullName>
    </submittedName>
</protein>
<dbReference type="Proteomes" id="UP000659654">
    <property type="component" value="Unassembled WGS sequence"/>
</dbReference>
<accession>A0A7I8X3J3</accession>
<evidence type="ECO:0000313" key="4">
    <source>
        <dbReference type="Proteomes" id="UP000659654"/>
    </source>
</evidence>
<feature type="region of interest" description="Disordered" evidence="1">
    <location>
        <begin position="29"/>
        <end position="48"/>
    </location>
</feature>
<sequence>MRVLFVLLLIVGLTLALNPSHPKLNAAKKDVDVDEDRRTNAKVNSDKNPPFGRHVIPCDVTCTNGGDVATCCRAHGFGDGDCDRWRHAQCWR</sequence>
<name>A0A7I8X3J3_BURXY</name>
<dbReference type="EMBL" id="CAJFDI010000006">
    <property type="protein sequence ID" value="CAD5233287.1"/>
    <property type="molecule type" value="Genomic_DNA"/>
</dbReference>
<dbReference type="SMR" id="A0A7I8X3J3"/>
<evidence type="ECO:0000256" key="2">
    <source>
        <dbReference type="SAM" id="SignalP"/>
    </source>
</evidence>
<feature type="compositionally biased region" description="Basic and acidic residues" evidence="1">
    <location>
        <begin position="29"/>
        <end position="39"/>
    </location>
</feature>
<comment type="caution">
    <text evidence="3">The sequence shown here is derived from an EMBL/GenBank/DDBJ whole genome shotgun (WGS) entry which is preliminary data.</text>
</comment>
<reference evidence="3" key="1">
    <citation type="submission" date="2020-09" db="EMBL/GenBank/DDBJ databases">
        <authorList>
            <person name="Kikuchi T."/>
        </authorList>
    </citation>
    <scope>NUCLEOTIDE SEQUENCE</scope>
    <source>
        <strain evidence="3">Ka4C1</strain>
    </source>
</reference>
<keyword evidence="4" id="KW-1185">Reference proteome</keyword>
<dbReference type="AlphaFoldDB" id="A0A7I8X3J3"/>
<gene>
    <name evidence="3" type="ORF">BXYJ_LOCUS13378</name>
</gene>
<evidence type="ECO:0000256" key="1">
    <source>
        <dbReference type="SAM" id="MobiDB-lite"/>
    </source>
</evidence>
<proteinExistence type="predicted"/>
<evidence type="ECO:0000313" key="3">
    <source>
        <dbReference type="EMBL" id="CAD5233287.1"/>
    </source>
</evidence>
<dbReference type="EMBL" id="CAJFCV020000006">
    <property type="protein sequence ID" value="CAG9128110.1"/>
    <property type="molecule type" value="Genomic_DNA"/>
</dbReference>
<feature type="chain" id="PRO_5036204468" evidence="2">
    <location>
        <begin position="17"/>
        <end position="92"/>
    </location>
</feature>
<dbReference type="Proteomes" id="UP000582659">
    <property type="component" value="Unassembled WGS sequence"/>
</dbReference>
<keyword evidence="2" id="KW-0732">Signal</keyword>
<organism evidence="3 4">
    <name type="scientific">Bursaphelenchus xylophilus</name>
    <name type="common">Pinewood nematode worm</name>
    <name type="synonym">Aphelenchoides xylophilus</name>
    <dbReference type="NCBI Taxonomy" id="6326"/>
    <lineage>
        <taxon>Eukaryota</taxon>
        <taxon>Metazoa</taxon>
        <taxon>Ecdysozoa</taxon>
        <taxon>Nematoda</taxon>
        <taxon>Chromadorea</taxon>
        <taxon>Rhabditida</taxon>
        <taxon>Tylenchina</taxon>
        <taxon>Tylenchomorpha</taxon>
        <taxon>Aphelenchoidea</taxon>
        <taxon>Aphelenchoididae</taxon>
        <taxon>Bursaphelenchus</taxon>
    </lineage>
</organism>
<feature type="signal peptide" evidence="2">
    <location>
        <begin position="1"/>
        <end position="16"/>
    </location>
</feature>